<keyword evidence="3" id="KW-1185">Reference proteome</keyword>
<reference evidence="2" key="1">
    <citation type="journal article" date="2021" name="bioRxiv">
        <title>Whole Genome Assembly and Annotation of Northern Wild Rice, Zizania palustris L., Supports a Whole Genome Duplication in the Zizania Genus.</title>
        <authorList>
            <person name="Haas M."/>
            <person name="Kono T."/>
            <person name="Macchietto M."/>
            <person name="Millas R."/>
            <person name="McGilp L."/>
            <person name="Shao M."/>
            <person name="Duquette J."/>
            <person name="Hirsch C.N."/>
            <person name="Kimball J."/>
        </authorList>
    </citation>
    <scope>NUCLEOTIDE SEQUENCE</scope>
    <source>
        <tissue evidence="2">Fresh leaf tissue</tissue>
    </source>
</reference>
<sequence>MKPAFATDNKKRKGHHKFTTSQTRSTCAGEEDWSMIWKRLEEDCMACTSSSSFPTTISCIHLPAIMISTNSVEESGEGAPQGGGFSMCRIAPCTRRAAGKGRKKLKFLG</sequence>
<evidence type="ECO:0000313" key="2">
    <source>
        <dbReference type="EMBL" id="KAG8057027.1"/>
    </source>
</evidence>
<feature type="region of interest" description="Disordered" evidence="1">
    <location>
        <begin position="1"/>
        <end position="24"/>
    </location>
</feature>
<protein>
    <submittedName>
        <fullName evidence="2">Uncharacterized protein</fullName>
    </submittedName>
</protein>
<name>A0A8J5RUR8_ZIZPA</name>
<evidence type="ECO:0000313" key="3">
    <source>
        <dbReference type="Proteomes" id="UP000729402"/>
    </source>
</evidence>
<dbReference type="Proteomes" id="UP000729402">
    <property type="component" value="Unassembled WGS sequence"/>
</dbReference>
<comment type="caution">
    <text evidence="2">The sequence shown here is derived from an EMBL/GenBank/DDBJ whole genome shotgun (WGS) entry which is preliminary data.</text>
</comment>
<dbReference type="AlphaFoldDB" id="A0A8J5RUR8"/>
<evidence type="ECO:0000256" key="1">
    <source>
        <dbReference type="SAM" id="MobiDB-lite"/>
    </source>
</evidence>
<organism evidence="2 3">
    <name type="scientific">Zizania palustris</name>
    <name type="common">Northern wild rice</name>
    <dbReference type="NCBI Taxonomy" id="103762"/>
    <lineage>
        <taxon>Eukaryota</taxon>
        <taxon>Viridiplantae</taxon>
        <taxon>Streptophyta</taxon>
        <taxon>Embryophyta</taxon>
        <taxon>Tracheophyta</taxon>
        <taxon>Spermatophyta</taxon>
        <taxon>Magnoliopsida</taxon>
        <taxon>Liliopsida</taxon>
        <taxon>Poales</taxon>
        <taxon>Poaceae</taxon>
        <taxon>BOP clade</taxon>
        <taxon>Oryzoideae</taxon>
        <taxon>Oryzeae</taxon>
        <taxon>Zizaniinae</taxon>
        <taxon>Zizania</taxon>
    </lineage>
</organism>
<dbReference type="EMBL" id="JAAALK010000287">
    <property type="protein sequence ID" value="KAG8057027.1"/>
    <property type="molecule type" value="Genomic_DNA"/>
</dbReference>
<gene>
    <name evidence="2" type="ORF">GUJ93_ZPchr0002g25031</name>
</gene>
<accession>A0A8J5RUR8</accession>
<reference evidence="2" key="2">
    <citation type="submission" date="2021-02" db="EMBL/GenBank/DDBJ databases">
        <authorList>
            <person name="Kimball J.A."/>
            <person name="Haas M.W."/>
            <person name="Macchietto M."/>
            <person name="Kono T."/>
            <person name="Duquette J."/>
            <person name="Shao M."/>
        </authorList>
    </citation>
    <scope>NUCLEOTIDE SEQUENCE</scope>
    <source>
        <tissue evidence="2">Fresh leaf tissue</tissue>
    </source>
</reference>
<proteinExistence type="predicted"/>